<protein>
    <submittedName>
        <fullName evidence="1">Uncharacterized protein</fullName>
    </submittedName>
</protein>
<reference evidence="1 2" key="1">
    <citation type="journal article" date="2015" name="Parasit. Vectors">
        <title>Draft genome of the scabies mite.</title>
        <authorList>
            <person name="Rider S.D.Jr."/>
            <person name="Morgan M.S."/>
            <person name="Arlian L.G."/>
        </authorList>
    </citation>
    <scope>NUCLEOTIDE SEQUENCE [LARGE SCALE GENOMIC DNA]</scope>
    <source>
        <strain evidence="1">Arlian Lab</strain>
    </source>
</reference>
<sequence length="76" mass="9213">MILDEDDDENGGGCVENHADGDCLVSHYLFDYFDCSIDDQNRIRFEIDTNSLCLMIVEDDYYFHYFRYYFEDQYDF</sequence>
<proteinExistence type="predicted"/>
<organism evidence="1 2">
    <name type="scientific">Sarcoptes scabiei</name>
    <name type="common">Itch mite</name>
    <name type="synonym">Acarus scabiei</name>
    <dbReference type="NCBI Taxonomy" id="52283"/>
    <lineage>
        <taxon>Eukaryota</taxon>
        <taxon>Metazoa</taxon>
        <taxon>Ecdysozoa</taxon>
        <taxon>Arthropoda</taxon>
        <taxon>Chelicerata</taxon>
        <taxon>Arachnida</taxon>
        <taxon>Acari</taxon>
        <taxon>Acariformes</taxon>
        <taxon>Sarcoptiformes</taxon>
        <taxon>Astigmata</taxon>
        <taxon>Psoroptidia</taxon>
        <taxon>Sarcoptoidea</taxon>
        <taxon>Sarcoptidae</taxon>
        <taxon>Sarcoptinae</taxon>
        <taxon>Sarcoptes</taxon>
    </lineage>
</organism>
<dbReference type="VEuPathDB" id="VectorBase:SSCA004292"/>
<evidence type="ECO:0000313" key="2">
    <source>
        <dbReference type="Proteomes" id="UP000616769"/>
    </source>
</evidence>
<dbReference type="Proteomes" id="UP000616769">
    <property type="component" value="Unassembled WGS sequence"/>
</dbReference>
<dbReference type="AlphaFoldDB" id="A0A131ZYE2"/>
<dbReference type="EMBL" id="JXLN01006348">
    <property type="protein sequence ID" value="KPM03826.1"/>
    <property type="molecule type" value="Genomic_DNA"/>
</dbReference>
<gene>
    <name evidence="1" type="ORF">QR98_0022610</name>
</gene>
<accession>A0A131ZYE2</accession>
<evidence type="ECO:0000313" key="1">
    <source>
        <dbReference type="EMBL" id="KPM03826.1"/>
    </source>
</evidence>
<name>A0A131ZYE2_SARSC</name>
<comment type="caution">
    <text evidence="1">The sequence shown here is derived from an EMBL/GenBank/DDBJ whole genome shotgun (WGS) entry which is preliminary data.</text>
</comment>